<proteinExistence type="predicted"/>
<dbReference type="CDD" id="cd00082">
    <property type="entry name" value="HisKA"/>
    <property type="match status" value="1"/>
</dbReference>
<evidence type="ECO:0000259" key="10">
    <source>
        <dbReference type="PROSITE" id="PS50109"/>
    </source>
</evidence>
<comment type="catalytic activity">
    <reaction evidence="1">
        <text>ATP + protein L-histidine = ADP + protein N-phospho-L-histidine.</text>
        <dbReference type="EC" id="2.7.13.3"/>
    </reaction>
</comment>
<evidence type="ECO:0000313" key="12">
    <source>
        <dbReference type="Proteomes" id="UP000051373"/>
    </source>
</evidence>
<comment type="caution">
    <text evidence="11">The sequence shown here is derived from an EMBL/GenBank/DDBJ whole genome shotgun (WGS) entry which is preliminary data.</text>
</comment>
<protein>
    <recommendedName>
        <fullName evidence="2">histidine kinase</fullName>
        <ecNumber evidence="2">2.7.13.3</ecNumber>
    </recommendedName>
</protein>
<dbReference type="SUPFAM" id="SSF55874">
    <property type="entry name" value="ATPase domain of HSP90 chaperone/DNA topoisomerase II/histidine kinase"/>
    <property type="match status" value="1"/>
</dbReference>
<dbReference type="GO" id="GO:0000155">
    <property type="term" value="F:phosphorelay sensor kinase activity"/>
    <property type="evidence" value="ECO:0007669"/>
    <property type="project" value="InterPro"/>
</dbReference>
<keyword evidence="9" id="KW-0472">Membrane</keyword>
<dbReference type="SUPFAM" id="SSF47384">
    <property type="entry name" value="Homodimeric domain of signal transducing histidine kinase"/>
    <property type="match status" value="1"/>
</dbReference>
<keyword evidence="3" id="KW-0597">Phosphoprotein</keyword>
<dbReference type="Pfam" id="PF00512">
    <property type="entry name" value="HisKA"/>
    <property type="match status" value="1"/>
</dbReference>
<keyword evidence="5" id="KW-0547">Nucleotide-binding</keyword>
<dbReference type="FunFam" id="3.30.565.10:FF:000006">
    <property type="entry name" value="Sensor histidine kinase WalK"/>
    <property type="match status" value="1"/>
</dbReference>
<dbReference type="Proteomes" id="UP000051373">
    <property type="component" value="Unassembled WGS sequence"/>
</dbReference>
<organism evidence="11 12">
    <name type="scientific">candidate division WOR_3 bacterium SM23_42</name>
    <dbReference type="NCBI Taxonomy" id="1703779"/>
    <lineage>
        <taxon>Bacteria</taxon>
        <taxon>Bacteria division WOR-3</taxon>
    </lineage>
</organism>
<sequence>MAKPKKLDRITGLIVIHPFVVTFILLTSYPALYRAPSPLWYLILVSVVLSVLFWLLQRRIPENALLYAIFITDIVLVGAIIHYTGGIEGMFPLLYTILIIASAIYLYRRGAYIMSLSAVVFFFGLVLLESRGVESYTMSMVMYRFYILALLFLLTGILSGALSERYQIRVEEATRLRLTTEDIIKNLPSGVITVDGAGDILYTNMPDSRLRATVHLHVAKFLKNRDTSNSVELRFANRFYILSVARIFNGKAGLAILQDMTDVKKLEERSRIANQTRLLAELGGSLAHEIRNPLSSIRGSLEVIRDAKRRKSVMPFIDMALNETKRLNEIVTDFLNFAQFTPKNKNRIRISEVMNEALIDSMLRANQHTVNLRRKDDDFFILADLNKLKAGLTNILNNAYEVSDEKGTVEIKSYRNAKEGCVEIHDNGCGISKKDLKKIFEPFFTTKKGGTGLGLAIAKNIIEAHGGKIEVKSKVGAGTTFKIKLPLA</sequence>
<reference evidence="11 12" key="1">
    <citation type="journal article" date="2015" name="Microbiome">
        <title>Genomic resolution of linkages in carbon, nitrogen, and sulfur cycling among widespread estuary sediment bacteria.</title>
        <authorList>
            <person name="Baker B.J."/>
            <person name="Lazar C.S."/>
            <person name="Teske A.P."/>
            <person name="Dick G.J."/>
        </authorList>
    </citation>
    <scope>NUCLEOTIDE SEQUENCE [LARGE SCALE GENOMIC DNA]</scope>
    <source>
        <strain evidence="11">SM23_42</strain>
    </source>
</reference>
<dbReference type="InterPro" id="IPR036097">
    <property type="entry name" value="HisK_dim/P_sf"/>
</dbReference>
<dbReference type="GO" id="GO:0005524">
    <property type="term" value="F:ATP binding"/>
    <property type="evidence" value="ECO:0007669"/>
    <property type="project" value="UniProtKB-KW"/>
</dbReference>
<evidence type="ECO:0000256" key="1">
    <source>
        <dbReference type="ARBA" id="ARBA00000085"/>
    </source>
</evidence>
<evidence type="ECO:0000256" key="4">
    <source>
        <dbReference type="ARBA" id="ARBA00022679"/>
    </source>
</evidence>
<dbReference type="InterPro" id="IPR036890">
    <property type="entry name" value="HATPase_C_sf"/>
</dbReference>
<keyword evidence="6" id="KW-0418">Kinase</keyword>
<dbReference type="Gene3D" id="3.30.565.10">
    <property type="entry name" value="Histidine kinase-like ATPase, C-terminal domain"/>
    <property type="match status" value="1"/>
</dbReference>
<feature type="transmembrane region" description="Helical" evidence="9">
    <location>
        <begin position="112"/>
        <end position="128"/>
    </location>
</feature>
<dbReference type="EMBL" id="LJUJ01000007">
    <property type="protein sequence ID" value="KPK63980.1"/>
    <property type="molecule type" value="Genomic_DNA"/>
</dbReference>
<dbReference type="EC" id="2.7.13.3" evidence="2"/>
<feature type="transmembrane region" description="Helical" evidence="9">
    <location>
        <begin position="89"/>
        <end position="107"/>
    </location>
</feature>
<feature type="transmembrane region" description="Helical" evidence="9">
    <location>
        <begin position="39"/>
        <end position="57"/>
    </location>
</feature>
<feature type="transmembrane region" description="Helical" evidence="9">
    <location>
        <begin position="64"/>
        <end position="83"/>
    </location>
</feature>
<evidence type="ECO:0000256" key="7">
    <source>
        <dbReference type="ARBA" id="ARBA00022840"/>
    </source>
</evidence>
<dbReference type="PANTHER" id="PTHR43065">
    <property type="entry name" value="SENSOR HISTIDINE KINASE"/>
    <property type="match status" value="1"/>
</dbReference>
<dbReference type="InterPro" id="IPR003661">
    <property type="entry name" value="HisK_dim/P_dom"/>
</dbReference>
<dbReference type="Pfam" id="PF02518">
    <property type="entry name" value="HATPase_c"/>
    <property type="match status" value="1"/>
</dbReference>
<evidence type="ECO:0000256" key="8">
    <source>
        <dbReference type="ARBA" id="ARBA00023012"/>
    </source>
</evidence>
<evidence type="ECO:0000256" key="5">
    <source>
        <dbReference type="ARBA" id="ARBA00022741"/>
    </source>
</evidence>
<evidence type="ECO:0000313" key="11">
    <source>
        <dbReference type="EMBL" id="KPK63980.1"/>
    </source>
</evidence>
<dbReference type="InterPro" id="IPR004358">
    <property type="entry name" value="Sig_transdc_His_kin-like_C"/>
</dbReference>
<keyword evidence="7" id="KW-0067">ATP-binding</keyword>
<keyword evidence="8" id="KW-0902">Two-component regulatory system</keyword>
<evidence type="ECO:0000256" key="6">
    <source>
        <dbReference type="ARBA" id="ARBA00022777"/>
    </source>
</evidence>
<keyword evidence="9" id="KW-1133">Transmembrane helix</keyword>
<accession>A0A0S8FW73</accession>
<feature type="transmembrane region" description="Helical" evidence="9">
    <location>
        <begin position="140"/>
        <end position="162"/>
    </location>
</feature>
<dbReference type="SMART" id="SM00387">
    <property type="entry name" value="HATPase_c"/>
    <property type="match status" value="1"/>
</dbReference>
<dbReference type="PRINTS" id="PR00344">
    <property type="entry name" value="BCTRLSENSOR"/>
</dbReference>
<name>A0A0S8FW73_UNCW3</name>
<dbReference type="STRING" id="1703779.AMJ83_04755"/>
<dbReference type="InterPro" id="IPR005467">
    <property type="entry name" value="His_kinase_dom"/>
</dbReference>
<dbReference type="InterPro" id="IPR003594">
    <property type="entry name" value="HATPase_dom"/>
</dbReference>
<keyword evidence="9" id="KW-0812">Transmembrane</keyword>
<dbReference type="CDD" id="cd00075">
    <property type="entry name" value="HATPase"/>
    <property type="match status" value="1"/>
</dbReference>
<feature type="transmembrane region" description="Helical" evidence="9">
    <location>
        <begin position="12"/>
        <end position="33"/>
    </location>
</feature>
<evidence type="ECO:0000256" key="3">
    <source>
        <dbReference type="ARBA" id="ARBA00022553"/>
    </source>
</evidence>
<dbReference type="PROSITE" id="PS50109">
    <property type="entry name" value="HIS_KIN"/>
    <property type="match status" value="1"/>
</dbReference>
<evidence type="ECO:0000256" key="2">
    <source>
        <dbReference type="ARBA" id="ARBA00012438"/>
    </source>
</evidence>
<evidence type="ECO:0000256" key="9">
    <source>
        <dbReference type="SAM" id="Phobius"/>
    </source>
</evidence>
<dbReference type="PANTHER" id="PTHR43065:SF10">
    <property type="entry name" value="PEROXIDE STRESS-ACTIVATED HISTIDINE KINASE MAK3"/>
    <property type="match status" value="1"/>
</dbReference>
<dbReference type="Pfam" id="PF25323">
    <property type="entry name" value="6TM_PilS"/>
    <property type="match status" value="1"/>
</dbReference>
<feature type="domain" description="Histidine kinase" evidence="10">
    <location>
        <begin position="285"/>
        <end position="488"/>
    </location>
</feature>
<dbReference type="Gene3D" id="1.10.287.130">
    <property type="match status" value="1"/>
</dbReference>
<gene>
    <name evidence="11" type="ORF">AMJ83_04755</name>
</gene>
<dbReference type="AlphaFoldDB" id="A0A0S8FW73"/>
<dbReference type="SMART" id="SM00388">
    <property type="entry name" value="HisKA"/>
    <property type="match status" value="1"/>
</dbReference>
<keyword evidence="4" id="KW-0808">Transferase</keyword>